<gene>
    <name evidence="6" type="ORF">GB992_03305</name>
</gene>
<accession>A0A7C9N0Q1</accession>
<dbReference type="EMBL" id="WEZT01000005">
    <property type="protein sequence ID" value="MYV04909.1"/>
    <property type="molecule type" value="Genomic_DNA"/>
</dbReference>
<dbReference type="InterPro" id="IPR057326">
    <property type="entry name" value="KR_dom"/>
</dbReference>
<evidence type="ECO:0000256" key="4">
    <source>
        <dbReference type="SAM" id="MobiDB-lite"/>
    </source>
</evidence>
<dbReference type="GO" id="GO:0016020">
    <property type="term" value="C:membrane"/>
    <property type="evidence" value="ECO:0007669"/>
    <property type="project" value="TreeGrafter"/>
</dbReference>
<dbReference type="PRINTS" id="PR00080">
    <property type="entry name" value="SDRFAMILY"/>
</dbReference>
<dbReference type="PRINTS" id="PR00081">
    <property type="entry name" value="GDHRDH"/>
</dbReference>
<dbReference type="InterPro" id="IPR002347">
    <property type="entry name" value="SDR_fam"/>
</dbReference>
<feature type="compositionally biased region" description="Acidic residues" evidence="4">
    <location>
        <begin position="283"/>
        <end position="300"/>
    </location>
</feature>
<dbReference type="InterPro" id="IPR036291">
    <property type="entry name" value="NAD(P)-bd_dom_sf"/>
</dbReference>
<feature type="domain" description="Ketoreductase" evidence="5">
    <location>
        <begin position="17"/>
        <end position="202"/>
    </location>
</feature>
<evidence type="ECO:0000313" key="7">
    <source>
        <dbReference type="Proteomes" id="UP000480570"/>
    </source>
</evidence>
<dbReference type="PANTHER" id="PTHR44196">
    <property type="entry name" value="DEHYDROGENASE/REDUCTASE SDR FAMILY MEMBER 7B"/>
    <property type="match status" value="1"/>
</dbReference>
<dbReference type="SUPFAM" id="SSF51735">
    <property type="entry name" value="NAD(P)-binding Rossmann-fold domains"/>
    <property type="match status" value="1"/>
</dbReference>
<dbReference type="SMART" id="SM00822">
    <property type="entry name" value="PKS_KR"/>
    <property type="match status" value="1"/>
</dbReference>
<feature type="region of interest" description="Disordered" evidence="4">
    <location>
        <begin position="276"/>
        <end position="300"/>
    </location>
</feature>
<protein>
    <submittedName>
        <fullName evidence="6">SDR family NAD(P)-dependent oxidoreductase</fullName>
    </submittedName>
</protein>
<dbReference type="Proteomes" id="UP000480570">
    <property type="component" value="Unassembled WGS sequence"/>
</dbReference>
<organism evidence="6 7">
    <name type="scientific">Furfurilactobacillus rossiae</name>
    <dbReference type="NCBI Taxonomy" id="231049"/>
    <lineage>
        <taxon>Bacteria</taxon>
        <taxon>Bacillati</taxon>
        <taxon>Bacillota</taxon>
        <taxon>Bacilli</taxon>
        <taxon>Lactobacillales</taxon>
        <taxon>Lactobacillaceae</taxon>
        <taxon>Furfurilactobacillus</taxon>
    </lineage>
</organism>
<sequence>MMNLSSRLKELRDLKNRIVLITGASSGIGQAAAFEVARRGAIVVLVARNELKLNQVAQQCMLYSGRPAFAFALDVANPAAIDKTLSQVRHEVGAVDVVINAAGFGDMEPAVDTDPEVTDRMFRVNVLGLIYITRQLASDMIDKHYGAIINIASVAAKIPTPKAAVYTATKTAVVGYSDVLRQELRPFGIQVTTVNPGPVATNFFNIADQDGHYLSKVANFTVTPQLVAERLVDTIGYHVREITVPRYFAVASVAYHLFPTVGDFVIEQLFKPHAPKRMQVSAESDEPSADTETDPTEAPE</sequence>
<evidence type="ECO:0000256" key="2">
    <source>
        <dbReference type="ARBA" id="ARBA00023002"/>
    </source>
</evidence>
<dbReference type="PROSITE" id="PS00061">
    <property type="entry name" value="ADH_SHORT"/>
    <property type="match status" value="1"/>
</dbReference>
<comment type="similarity">
    <text evidence="1 3">Belongs to the short-chain dehydrogenases/reductases (SDR) family.</text>
</comment>
<dbReference type="PANTHER" id="PTHR44196:SF1">
    <property type="entry name" value="DEHYDROGENASE_REDUCTASE SDR FAMILY MEMBER 7B"/>
    <property type="match status" value="1"/>
</dbReference>
<reference evidence="6 7" key="1">
    <citation type="journal article" date="2019" name="Appl. Environ. Microbiol.">
        <title>Genetic determinants of hydroxycinnamic acid metabolism in heterofermentative lactobacilli.</title>
        <authorList>
            <person name="Gaur G."/>
            <person name="Oh J.H."/>
            <person name="Filannino P."/>
            <person name="Gobbetti M."/>
            <person name="van Pijkeren J.P."/>
            <person name="Ganzle M.G."/>
        </authorList>
    </citation>
    <scope>NUCLEOTIDE SEQUENCE [LARGE SCALE GENOMIC DNA]</scope>
    <source>
        <strain evidence="6 7">FUA3583</strain>
    </source>
</reference>
<evidence type="ECO:0000313" key="6">
    <source>
        <dbReference type="EMBL" id="MYV04909.1"/>
    </source>
</evidence>
<dbReference type="RefSeq" id="WP_161001196.1">
    <property type="nucleotide sequence ID" value="NZ_CP185253.1"/>
</dbReference>
<evidence type="ECO:0000259" key="5">
    <source>
        <dbReference type="SMART" id="SM00822"/>
    </source>
</evidence>
<dbReference type="AlphaFoldDB" id="A0A7C9N0Q1"/>
<dbReference type="Pfam" id="PF00106">
    <property type="entry name" value="adh_short"/>
    <property type="match status" value="1"/>
</dbReference>
<dbReference type="GO" id="GO:0016491">
    <property type="term" value="F:oxidoreductase activity"/>
    <property type="evidence" value="ECO:0007669"/>
    <property type="project" value="UniProtKB-KW"/>
</dbReference>
<dbReference type="InterPro" id="IPR020904">
    <property type="entry name" value="Sc_DH/Rdtase_CS"/>
</dbReference>
<evidence type="ECO:0000256" key="3">
    <source>
        <dbReference type="RuleBase" id="RU000363"/>
    </source>
</evidence>
<comment type="caution">
    <text evidence="6">The sequence shown here is derived from an EMBL/GenBank/DDBJ whole genome shotgun (WGS) entry which is preliminary data.</text>
</comment>
<proteinExistence type="inferred from homology"/>
<name>A0A7C9N0Q1_9LACO</name>
<evidence type="ECO:0000256" key="1">
    <source>
        <dbReference type="ARBA" id="ARBA00006484"/>
    </source>
</evidence>
<dbReference type="Gene3D" id="3.40.50.720">
    <property type="entry name" value="NAD(P)-binding Rossmann-like Domain"/>
    <property type="match status" value="1"/>
</dbReference>
<keyword evidence="2" id="KW-0560">Oxidoreductase</keyword>